<dbReference type="SUPFAM" id="SSF50044">
    <property type="entry name" value="SH3-domain"/>
    <property type="match status" value="2"/>
</dbReference>
<feature type="compositionally biased region" description="Basic and acidic residues" evidence="8">
    <location>
        <begin position="261"/>
        <end position="286"/>
    </location>
</feature>
<dbReference type="Pfam" id="PF00018">
    <property type="entry name" value="SH3_1"/>
    <property type="match status" value="2"/>
</dbReference>
<evidence type="ECO:0000313" key="11">
    <source>
        <dbReference type="EMBL" id="KAF9581777.1"/>
    </source>
</evidence>
<feature type="compositionally biased region" description="Polar residues" evidence="8">
    <location>
        <begin position="241"/>
        <end position="258"/>
    </location>
</feature>
<feature type="region of interest" description="Disordered" evidence="8">
    <location>
        <begin position="240"/>
        <end position="481"/>
    </location>
</feature>
<dbReference type="PROSITE" id="PS51263">
    <property type="entry name" value="ADF_H"/>
    <property type="match status" value="1"/>
</dbReference>
<comment type="similarity">
    <text evidence="6">Belongs to the actin-binding proteins ADF family. Coactosin subfamily.</text>
</comment>
<feature type="compositionally biased region" description="Low complexity" evidence="8">
    <location>
        <begin position="193"/>
        <end position="209"/>
    </location>
</feature>
<dbReference type="PRINTS" id="PR00452">
    <property type="entry name" value="SH3DOMAIN"/>
</dbReference>
<evidence type="ECO:0000256" key="7">
    <source>
        <dbReference type="PROSITE-ProRule" id="PRU00192"/>
    </source>
</evidence>
<dbReference type="InterPro" id="IPR029006">
    <property type="entry name" value="ADF-H/Gelsolin-like_dom_sf"/>
</dbReference>
<feature type="domain" description="SH3" evidence="9">
    <location>
        <begin position="482"/>
        <end position="543"/>
    </location>
</feature>
<organism evidence="11 12">
    <name type="scientific">Lunasporangiospora selenospora</name>
    <dbReference type="NCBI Taxonomy" id="979761"/>
    <lineage>
        <taxon>Eukaryota</taxon>
        <taxon>Fungi</taxon>
        <taxon>Fungi incertae sedis</taxon>
        <taxon>Mucoromycota</taxon>
        <taxon>Mortierellomycotina</taxon>
        <taxon>Mortierellomycetes</taxon>
        <taxon>Mortierellales</taxon>
        <taxon>Mortierellaceae</taxon>
        <taxon>Lunasporangiospora</taxon>
    </lineage>
</organism>
<keyword evidence="4" id="KW-0009">Actin-binding</keyword>
<evidence type="ECO:0000256" key="3">
    <source>
        <dbReference type="ARBA" id="ARBA00022490"/>
    </source>
</evidence>
<feature type="compositionally biased region" description="Basic and acidic residues" evidence="8">
    <location>
        <begin position="384"/>
        <end position="463"/>
    </location>
</feature>
<sequence>MSLQVNFTTHGQELRAAYEAVLKPSDPNSSDNNWALFGYDKGTNDLKVLGQGDGGLEELEEEFSDTKIQFAFVRVQDPYSKLNKFVFINWCGDGVPESKKGLFNTHVADVALFLKGYHLQINARCEADVTPAQIMKRLDEGSGSKYSTHKESYRVEKIQPLQSAYKKTEIPDIAAMQRNPTKPEAAPQDRWNPSAASTATTSPPSSASKPAEKSWKAVGGPSFAASSASFNKVTPPASLLSYGQQSASPNEPSMNKAQQIRLEREAREREERERIKREIAASEAREQQTTVQTTAQRLAEERRLQEQKEREREREQEATSGSRGLDRAREERAAQEEAAREKAAQAEEDVKRQREQQQRREKEEHAEAQASARRIQEQQQQEEEERRREQEQNEEEERYRKQQQEEDDKRRKQQQEEDDKRRKQQQEEDDKRRKQQQEDEEKRRKQQQEEEEKRRKQQEEEAHQQSLAASQPPEAPAHSAASGGVSAVVLYSYEKAEENEMSLIEGEVILNVTELDVGWWSGESKDGTRSGLFPANYVEVIESEEQPANGAAAGYEEDYPEPAAAVHAAPAGAHNAAASSKPTAIALYDYAAGEPNEITFSEGETIIEIEFVTEDWWSGSSVDHTRTGLFPCTFFSMH</sequence>
<comment type="caution">
    <text evidence="11">The sequence shown here is derived from an EMBL/GenBank/DDBJ whole genome shotgun (WGS) entry which is preliminary data.</text>
</comment>
<evidence type="ECO:0000256" key="1">
    <source>
        <dbReference type="ARBA" id="ARBA00004245"/>
    </source>
</evidence>
<dbReference type="SUPFAM" id="SSF55753">
    <property type="entry name" value="Actin depolymerizing proteins"/>
    <property type="match status" value="1"/>
</dbReference>
<dbReference type="Pfam" id="PF00241">
    <property type="entry name" value="Cofilin_ADF"/>
    <property type="match status" value="1"/>
</dbReference>
<dbReference type="AlphaFoldDB" id="A0A9P6FUS8"/>
<keyword evidence="12" id="KW-1185">Reference proteome</keyword>
<dbReference type="PROSITE" id="PS50002">
    <property type="entry name" value="SH3"/>
    <property type="match status" value="2"/>
</dbReference>
<dbReference type="Gene3D" id="3.40.20.10">
    <property type="entry name" value="Severin"/>
    <property type="match status" value="1"/>
</dbReference>
<feature type="region of interest" description="Disordered" evidence="8">
    <location>
        <begin position="169"/>
        <end position="217"/>
    </location>
</feature>
<dbReference type="OrthoDB" id="5971719at2759"/>
<evidence type="ECO:0000259" key="10">
    <source>
        <dbReference type="PROSITE" id="PS51263"/>
    </source>
</evidence>
<evidence type="ECO:0000256" key="5">
    <source>
        <dbReference type="ARBA" id="ARBA00023212"/>
    </source>
</evidence>
<name>A0A9P6FUS8_9FUNG</name>
<evidence type="ECO:0000256" key="2">
    <source>
        <dbReference type="ARBA" id="ARBA00022443"/>
    </source>
</evidence>
<dbReference type="CDD" id="cd11281">
    <property type="entry name" value="ADF_drebrin_like"/>
    <property type="match status" value="1"/>
</dbReference>
<dbReference type="SMART" id="SM00326">
    <property type="entry name" value="SH3"/>
    <property type="match status" value="2"/>
</dbReference>
<feature type="compositionally biased region" description="Low complexity" evidence="8">
    <location>
        <begin position="368"/>
        <end position="379"/>
    </location>
</feature>
<evidence type="ECO:0008006" key="13">
    <source>
        <dbReference type="Google" id="ProtNLM"/>
    </source>
</evidence>
<feature type="compositionally biased region" description="Basic and acidic residues" evidence="8">
    <location>
        <begin position="298"/>
        <end position="317"/>
    </location>
</feature>
<dbReference type="Gene3D" id="2.30.30.40">
    <property type="entry name" value="SH3 Domains"/>
    <property type="match status" value="2"/>
</dbReference>
<dbReference type="InterPro" id="IPR001452">
    <property type="entry name" value="SH3_domain"/>
</dbReference>
<dbReference type="InterPro" id="IPR036028">
    <property type="entry name" value="SH3-like_dom_sf"/>
</dbReference>
<reference evidence="11" key="1">
    <citation type="journal article" date="2020" name="Fungal Divers.">
        <title>Resolving the Mortierellaceae phylogeny through synthesis of multi-gene phylogenetics and phylogenomics.</title>
        <authorList>
            <person name="Vandepol N."/>
            <person name="Liber J."/>
            <person name="Desiro A."/>
            <person name="Na H."/>
            <person name="Kennedy M."/>
            <person name="Barry K."/>
            <person name="Grigoriev I.V."/>
            <person name="Miller A.N."/>
            <person name="O'Donnell K."/>
            <person name="Stajich J.E."/>
            <person name="Bonito G."/>
        </authorList>
    </citation>
    <scope>NUCLEOTIDE SEQUENCE</scope>
    <source>
        <strain evidence="11">KOD1015</strain>
    </source>
</reference>
<evidence type="ECO:0000259" key="9">
    <source>
        <dbReference type="PROSITE" id="PS50002"/>
    </source>
</evidence>
<dbReference type="InterPro" id="IPR002108">
    <property type="entry name" value="ADF-H"/>
</dbReference>
<keyword evidence="3" id="KW-0963">Cytoplasm</keyword>
<keyword evidence="2 7" id="KW-0728">SH3 domain</keyword>
<feature type="domain" description="ADF-H" evidence="10">
    <location>
        <begin position="6"/>
        <end position="139"/>
    </location>
</feature>
<proteinExistence type="inferred from homology"/>
<evidence type="ECO:0000313" key="12">
    <source>
        <dbReference type="Proteomes" id="UP000780801"/>
    </source>
</evidence>
<evidence type="ECO:0000256" key="4">
    <source>
        <dbReference type="ARBA" id="ARBA00023203"/>
    </source>
</evidence>
<keyword evidence="5" id="KW-0206">Cytoskeleton</keyword>
<evidence type="ECO:0000256" key="8">
    <source>
        <dbReference type="SAM" id="MobiDB-lite"/>
    </source>
</evidence>
<feature type="domain" description="SH3" evidence="9">
    <location>
        <begin position="579"/>
        <end position="638"/>
    </location>
</feature>
<dbReference type="PANTHER" id="PTHR10829">
    <property type="entry name" value="CORTACTIN AND DREBRIN"/>
    <property type="match status" value="1"/>
</dbReference>
<dbReference type="GO" id="GO:0005884">
    <property type="term" value="C:actin filament"/>
    <property type="evidence" value="ECO:0007669"/>
    <property type="project" value="TreeGrafter"/>
</dbReference>
<dbReference type="GO" id="GO:0030833">
    <property type="term" value="P:regulation of actin filament polymerization"/>
    <property type="evidence" value="ECO:0007669"/>
    <property type="project" value="TreeGrafter"/>
</dbReference>
<evidence type="ECO:0000256" key="6">
    <source>
        <dbReference type="ARBA" id="ARBA00038052"/>
    </source>
</evidence>
<dbReference type="GO" id="GO:0051015">
    <property type="term" value="F:actin filament binding"/>
    <property type="evidence" value="ECO:0007669"/>
    <property type="project" value="TreeGrafter"/>
</dbReference>
<dbReference type="GO" id="GO:0030864">
    <property type="term" value="C:cortical actin cytoskeleton"/>
    <property type="evidence" value="ECO:0007669"/>
    <property type="project" value="TreeGrafter"/>
</dbReference>
<dbReference type="SMART" id="SM00102">
    <property type="entry name" value="ADF"/>
    <property type="match status" value="1"/>
</dbReference>
<comment type="subcellular location">
    <subcellularLocation>
        <location evidence="1">Cytoplasm</location>
        <location evidence="1">Cytoskeleton</location>
    </subcellularLocation>
</comment>
<dbReference type="FunFam" id="3.40.20.10:FF:000018">
    <property type="entry name" value="Coactosin-like 1"/>
    <property type="match status" value="1"/>
</dbReference>
<dbReference type="PANTHER" id="PTHR10829:SF25">
    <property type="entry name" value="DREBRIN-LIKE PROTEIN"/>
    <property type="match status" value="1"/>
</dbReference>
<protein>
    <recommendedName>
        <fullName evidence="13">Drebrin-like protein</fullName>
    </recommendedName>
</protein>
<feature type="compositionally biased region" description="Basic and acidic residues" evidence="8">
    <location>
        <begin position="324"/>
        <end position="367"/>
    </location>
</feature>
<accession>A0A9P6FUS8</accession>
<gene>
    <name evidence="11" type="ORF">BGW38_001088</name>
</gene>
<dbReference type="EMBL" id="JAABOA010001326">
    <property type="protein sequence ID" value="KAF9581777.1"/>
    <property type="molecule type" value="Genomic_DNA"/>
</dbReference>
<dbReference type="Proteomes" id="UP000780801">
    <property type="component" value="Unassembled WGS sequence"/>
</dbReference>